<evidence type="ECO:0000259" key="2">
    <source>
        <dbReference type="Pfam" id="PF08190"/>
    </source>
</evidence>
<proteinExistence type="inferred from homology"/>
<feature type="domain" description="PIH1 N-terminal" evidence="2">
    <location>
        <begin position="9"/>
        <end position="159"/>
    </location>
</feature>
<comment type="caution">
    <text evidence="3">The sequence shown here is derived from an EMBL/GenBank/DDBJ whole genome shotgun (WGS) entry which is preliminary data.</text>
</comment>
<sequence length="321" mass="34808">MASNVTINVSPTPGFCVKSKVLQLNVTSTHAPVPISQGLKVFVNIAWSKDVPPPLDGIEKTSEVAAHSPRLDLENERDNPIPVFASEGRIDTDKAGKPALVFDCIYHSSLKNHALKDVEFKSFLVELALRQIEAQNAISLSRSLGTPNILSKGALEQRAVSIPPTLFPPGHRRRTFLDKSPAKKLIEEVAGSPAASSSLDHVNAGDSVMPHSNGSSETPSWTWGQEGGEIRITIRVPKLTYATISSATLDLEPRRLTLLIPDLYVLNVDLELPDGALGKARSLVGLQGTENVASLKQARDLDVDRARAEWRVEERSLVIVA</sequence>
<dbReference type="GO" id="GO:0097255">
    <property type="term" value="C:R2TP complex"/>
    <property type="evidence" value="ECO:0007669"/>
    <property type="project" value="TreeGrafter"/>
</dbReference>
<dbReference type="OrthoDB" id="5135119at2759"/>
<dbReference type="GO" id="GO:1990904">
    <property type="term" value="C:ribonucleoprotein complex"/>
    <property type="evidence" value="ECO:0007669"/>
    <property type="project" value="TreeGrafter"/>
</dbReference>
<evidence type="ECO:0000313" key="4">
    <source>
        <dbReference type="Proteomes" id="UP000759537"/>
    </source>
</evidence>
<dbReference type="EMBL" id="WHVB01000001">
    <property type="protein sequence ID" value="KAF8487067.1"/>
    <property type="molecule type" value="Genomic_DNA"/>
</dbReference>
<reference evidence="3" key="1">
    <citation type="submission" date="2019-10" db="EMBL/GenBank/DDBJ databases">
        <authorList>
            <consortium name="DOE Joint Genome Institute"/>
            <person name="Kuo A."/>
            <person name="Miyauchi S."/>
            <person name="Kiss E."/>
            <person name="Drula E."/>
            <person name="Kohler A."/>
            <person name="Sanchez-Garcia M."/>
            <person name="Andreopoulos B."/>
            <person name="Barry K.W."/>
            <person name="Bonito G."/>
            <person name="Buee M."/>
            <person name="Carver A."/>
            <person name="Chen C."/>
            <person name="Cichocki N."/>
            <person name="Clum A."/>
            <person name="Culley D."/>
            <person name="Crous P.W."/>
            <person name="Fauchery L."/>
            <person name="Girlanda M."/>
            <person name="Hayes R."/>
            <person name="Keri Z."/>
            <person name="LaButti K."/>
            <person name="Lipzen A."/>
            <person name="Lombard V."/>
            <person name="Magnuson J."/>
            <person name="Maillard F."/>
            <person name="Morin E."/>
            <person name="Murat C."/>
            <person name="Nolan M."/>
            <person name="Ohm R."/>
            <person name="Pangilinan J."/>
            <person name="Pereira M."/>
            <person name="Perotto S."/>
            <person name="Peter M."/>
            <person name="Riley R."/>
            <person name="Sitrit Y."/>
            <person name="Stielow B."/>
            <person name="Szollosi G."/>
            <person name="Zifcakova L."/>
            <person name="Stursova M."/>
            <person name="Spatafora J.W."/>
            <person name="Tedersoo L."/>
            <person name="Vaario L.-M."/>
            <person name="Yamada A."/>
            <person name="Yan M."/>
            <person name="Wang P."/>
            <person name="Xu J."/>
            <person name="Bruns T."/>
            <person name="Baldrian P."/>
            <person name="Vilgalys R."/>
            <person name="Henrissat B."/>
            <person name="Grigoriev I.V."/>
            <person name="Hibbett D."/>
            <person name="Nagy L.G."/>
            <person name="Martin F.M."/>
        </authorList>
    </citation>
    <scope>NUCLEOTIDE SEQUENCE</scope>
    <source>
        <strain evidence="3">Prilba</strain>
    </source>
</reference>
<dbReference type="GO" id="GO:0006364">
    <property type="term" value="P:rRNA processing"/>
    <property type="evidence" value="ECO:0007669"/>
    <property type="project" value="TreeGrafter"/>
</dbReference>
<organism evidence="3 4">
    <name type="scientific">Russula ochroleuca</name>
    <dbReference type="NCBI Taxonomy" id="152965"/>
    <lineage>
        <taxon>Eukaryota</taxon>
        <taxon>Fungi</taxon>
        <taxon>Dikarya</taxon>
        <taxon>Basidiomycota</taxon>
        <taxon>Agaricomycotina</taxon>
        <taxon>Agaricomycetes</taxon>
        <taxon>Russulales</taxon>
        <taxon>Russulaceae</taxon>
        <taxon>Russula</taxon>
    </lineage>
</organism>
<dbReference type="AlphaFoldDB" id="A0A9P5N5S5"/>
<dbReference type="GO" id="GO:0005737">
    <property type="term" value="C:cytoplasm"/>
    <property type="evidence" value="ECO:0007669"/>
    <property type="project" value="TreeGrafter"/>
</dbReference>
<dbReference type="Proteomes" id="UP000759537">
    <property type="component" value="Unassembled WGS sequence"/>
</dbReference>
<dbReference type="InterPro" id="IPR050734">
    <property type="entry name" value="PIH1/Kintoun_subfamily"/>
</dbReference>
<dbReference type="Pfam" id="PF08190">
    <property type="entry name" value="PIH1"/>
    <property type="match status" value="1"/>
</dbReference>
<dbReference type="PANTHER" id="PTHR22997:SF0">
    <property type="entry name" value="PIH1 DOMAIN-CONTAINING PROTEIN 1"/>
    <property type="match status" value="1"/>
</dbReference>
<comment type="similarity">
    <text evidence="1">Belongs to the PIH1 family.</text>
</comment>
<dbReference type="GO" id="GO:0000492">
    <property type="term" value="P:box C/D snoRNP assembly"/>
    <property type="evidence" value="ECO:0007669"/>
    <property type="project" value="TreeGrafter"/>
</dbReference>
<evidence type="ECO:0000256" key="1">
    <source>
        <dbReference type="ARBA" id="ARBA00008511"/>
    </source>
</evidence>
<dbReference type="InterPro" id="IPR012981">
    <property type="entry name" value="PIH1_N"/>
</dbReference>
<dbReference type="PANTHER" id="PTHR22997">
    <property type="entry name" value="PIH1 DOMAIN-CONTAINING PROTEIN 1"/>
    <property type="match status" value="1"/>
</dbReference>
<evidence type="ECO:0000313" key="3">
    <source>
        <dbReference type="EMBL" id="KAF8487067.1"/>
    </source>
</evidence>
<name>A0A9P5N5S5_9AGAM</name>
<accession>A0A9P5N5S5</accession>
<gene>
    <name evidence="3" type="ORF">DFH94DRAFT_687548</name>
</gene>
<keyword evidence="4" id="KW-1185">Reference proteome</keyword>
<protein>
    <submittedName>
        <fullName evidence="3">PIH1 family</fullName>
    </submittedName>
</protein>
<reference evidence="3" key="2">
    <citation type="journal article" date="2020" name="Nat. Commun.">
        <title>Large-scale genome sequencing of mycorrhizal fungi provides insights into the early evolution of symbiotic traits.</title>
        <authorList>
            <person name="Miyauchi S."/>
            <person name="Kiss E."/>
            <person name="Kuo A."/>
            <person name="Drula E."/>
            <person name="Kohler A."/>
            <person name="Sanchez-Garcia M."/>
            <person name="Morin E."/>
            <person name="Andreopoulos B."/>
            <person name="Barry K.W."/>
            <person name="Bonito G."/>
            <person name="Buee M."/>
            <person name="Carver A."/>
            <person name="Chen C."/>
            <person name="Cichocki N."/>
            <person name="Clum A."/>
            <person name="Culley D."/>
            <person name="Crous P.W."/>
            <person name="Fauchery L."/>
            <person name="Girlanda M."/>
            <person name="Hayes R.D."/>
            <person name="Keri Z."/>
            <person name="LaButti K."/>
            <person name="Lipzen A."/>
            <person name="Lombard V."/>
            <person name="Magnuson J."/>
            <person name="Maillard F."/>
            <person name="Murat C."/>
            <person name="Nolan M."/>
            <person name="Ohm R.A."/>
            <person name="Pangilinan J."/>
            <person name="Pereira M.F."/>
            <person name="Perotto S."/>
            <person name="Peter M."/>
            <person name="Pfister S."/>
            <person name="Riley R."/>
            <person name="Sitrit Y."/>
            <person name="Stielow J.B."/>
            <person name="Szollosi G."/>
            <person name="Zifcakova L."/>
            <person name="Stursova M."/>
            <person name="Spatafora J.W."/>
            <person name="Tedersoo L."/>
            <person name="Vaario L.M."/>
            <person name="Yamada A."/>
            <person name="Yan M."/>
            <person name="Wang P."/>
            <person name="Xu J."/>
            <person name="Bruns T."/>
            <person name="Baldrian P."/>
            <person name="Vilgalys R."/>
            <person name="Dunand C."/>
            <person name="Henrissat B."/>
            <person name="Grigoriev I.V."/>
            <person name="Hibbett D."/>
            <person name="Nagy L.G."/>
            <person name="Martin F.M."/>
        </authorList>
    </citation>
    <scope>NUCLEOTIDE SEQUENCE</scope>
    <source>
        <strain evidence="3">Prilba</strain>
    </source>
</reference>